<dbReference type="EMBL" id="CP134537">
    <property type="protein sequence ID" value="WNH10029.1"/>
    <property type="molecule type" value="Genomic_DNA"/>
</dbReference>
<gene>
    <name evidence="1" type="ORF">RHP51_04850</name>
</gene>
<name>A0ABY9XVP6_9FLAO</name>
<proteinExistence type="predicted"/>
<evidence type="ECO:0000313" key="2">
    <source>
        <dbReference type="Proteomes" id="UP001302806"/>
    </source>
</evidence>
<organism evidence="1 2">
    <name type="scientific">Thalassobellus suaedae</name>
    <dbReference type="NCBI Taxonomy" id="3074124"/>
    <lineage>
        <taxon>Bacteria</taxon>
        <taxon>Pseudomonadati</taxon>
        <taxon>Bacteroidota</taxon>
        <taxon>Flavobacteriia</taxon>
        <taxon>Flavobacteriales</taxon>
        <taxon>Flavobacteriaceae</taxon>
        <taxon>Thalassobellus</taxon>
    </lineage>
</organism>
<sequence>MTTTEQFYANYEFSDEKVNGNGELTEDRVIEMLDAFYNHKIKEENKLVIKLFHCEKQGSMRVPPCVNQCNYCKMANDY</sequence>
<protein>
    <submittedName>
        <fullName evidence="1">Uncharacterized protein</fullName>
    </submittedName>
</protein>
<accession>A0ABY9XVP6</accession>
<reference evidence="1 2" key="1">
    <citation type="submission" date="2023-09" db="EMBL/GenBank/DDBJ databases">
        <title>Thalassobella suaedae gen. nov., sp. nov., a marine bacterium of the family Flavobacteriaceae isolated from a halophyte Suaeda japonica.</title>
        <authorList>
            <person name="Lee S.Y."/>
            <person name="Hwang C.Y."/>
        </authorList>
    </citation>
    <scope>NUCLEOTIDE SEQUENCE [LARGE SCALE GENOMIC DNA]</scope>
    <source>
        <strain evidence="1 2">HL-DH14</strain>
    </source>
</reference>
<dbReference type="RefSeq" id="WP_415866378.1">
    <property type="nucleotide sequence ID" value="NZ_CP134537.1"/>
</dbReference>
<dbReference type="Proteomes" id="UP001302806">
    <property type="component" value="Chromosome"/>
</dbReference>
<evidence type="ECO:0000313" key="1">
    <source>
        <dbReference type="EMBL" id="WNH10029.1"/>
    </source>
</evidence>